<feature type="domain" description="Tyr recombinase" evidence="2">
    <location>
        <begin position="3"/>
        <end position="181"/>
    </location>
</feature>
<protein>
    <submittedName>
        <fullName evidence="4">Phage integrase family protein</fullName>
    </submittedName>
</protein>
<keyword evidence="1" id="KW-0233">DNA recombination</keyword>
<dbReference type="AlphaFoldDB" id="A0A1I0DDE4"/>
<dbReference type="InterPro" id="IPR011010">
    <property type="entry name" value="DNA_brk_join_enz"/>
</dbReference>
<dbReference type="GO" id="GO:0015074">
    <property type="term" value="P:DNA integration"/>
    <property type="evidence" value="ECO:0007669"/>
    <property type="project" value="InterPro"/>
</dbReference>
<dbReference type="EMBL" id="FOHG01000080">
    <property type="protein sequence ID" value="SET30333.1"/>
    <property type="molecule type" value="Genomic_DNA"/>
</dbReference>
<dbReference type="Proteomes" id="UP000198612">
    <property type="component" value="Unassembled WGS sequence"/>
</dbReference>
<proteinExistence type="predicted"/>
<dbReference type="PANTHER" id="PTHR30349">
    <property type="entry name" value="PHAGE INTEGRASE-RELATED"/>
    <property type="match status" value="1"/>
</dbReference>
<dbReference type="Pfam" id="PF00589">
    <property type="entry name" value="Phage_integrase"/>
    <property type="match status" value="1"/>
</dbReference>
<dbReference type="GO" id="GO:0003677">
    <property type="term" value="F:DNA binding"/>
    <property type="evidence" value="ECO:0007669"/>
    <property type="project" value="InterPro"/>
</dbReference>
<evidence type="ECO:0000313" key="6">
    <source>
        <dbReference type="Proteomes" id="UP000199519"/>
    </source>
</evidence>
<gene>
    <name evidence="3" type="ORF">SAMN04488598_1655</name>
    <name evidence="4" type="ORF">SAMN04515652_1801</name>
</gene>
<dbReference type="PROSITE" id="PS51898">
    <property type="entry name" value="TYR_RECOMBINASE"/>
    <property type="match status" value="1"/>
</dbReference>
<evidence type="ECO:0000313" key="3">
    <source>
        <dbReference type="EMBL" id="SDG22578.1"/>
    </source>
</evidence>
<reference evidence="5 6" key="1">
    <citation type="submission" date="2016-10" db="EMBL/GenBank/DDBJ databases">
        <authorList>
            <person name="Varghese N."/>
            <person name="Submissions S."/>
        </authorList>
    </citation>
    <scope>NUCLEOTIDE SEQUENCE [LARGE SCALE GENOMIC DNA]</scope>
    <source>
        <strain evidence="3 6">WG2</strain>
        <strain evidence="4 5">WG5</strain>
    </source>
</reference>
<name>A0A1I0DDE4_9FIRM</name>
<dbReference type="EMBL" id="FNBJ01000065">
    <property type="protein sequence ID" value="SDG22578.1"/>
    <property type="molecule type" value="Genomic_DNA"/>
</dbReference>
<evidence type="ECO:0000313" key="4">
    <source>
        <dbReference type="EMBL" id="SET30333.1"/>
    </source>
</evidence>
<dbReference type="RefSeq" id="WP_089721099.1">
    <property type="nucleotide sequence ID" value="NZ_FNBJ01000065.1"/>
</dbReference>
<dbReference type="InterPro" id="IPR050090">
    <property type="entry name" value="Tyrosine_recombinase_XerCD"/>
</dbReference>
<evidence type="ECO:0000256" key="1">
    <source>
        <dbReference type="ARBA" id="ARBA00023172"/>
    </source>
</evidence>
<dbReference type="InterPro" id="IPR002104">
    <property type="entry name" value="Integrase_catalytic"/>
</dbReference>
<evidence type="ECO:0000259" key="2">
    <source>
        <dbReference type="PROSITE" id="PS51898"/>
    </source>
</evidence>
<keyword evidence="6" id="KW-1185">Reference proteome</keyword>
<dbReference type="Gene3D" id="1.10.443.10">
    <property type="entry name" value="Intergrase catalytic core"/>
    <property type="match status" value="1"/>
</dbReference>
<dbReference type="InterPro" id="IPR013762">
    <property type="entry name" value="Integrase-like_cat_sf"/>
</dbReference>
<dbReference type="PANTHER" id="PTHR30349:SF82">
    <property type="entry name" value="INTEGRASE_RECOMBINASE YOEC-RELATED"/>
    <property type="match status" value="1"/>
</dbReference>
<dbReference type="Proteomes" id="UP000199519">
    <property type="component" value="Unassembled WGS sequence"/>
</dbReference>
<sequence length="181" mass="21457">MKKVNPIREKEKIKEMKGVLKRHNFRDYILFELGINSGLRISDLLKIKVKDVKNTYEITVREKKTGKLKPFTINEIVERQLNDYIIGMNDEEYLFQSRKGENKPISRVQAYRVLRKAADEVGLKKIGTHTLRKTFGYWHYKRNKDVAMLQKIFNHSSPSETLDYIGITQEEINKSTREFYI</sequence>
<evidence type="ECO:0000313" key="5">
    <source>
        <dbReference type="Proteomes" id="UP000198612"/>
    </source>
</evidence>
<dbReference type="CDD" id="cd01192">
    <property type="entry name" value="INT_C_like_3"/>
    <property type="match status" value="1"/>
</dbReference>
<organism evidence="4 5">
    <name type="scientific">Halanaerobium congolense</name>
    <dbReference type="NCBI Taxonomy" id="54121"/>
    <lineage>
        <taxon>Bacteria</taxon>
        <taxon>Bacillati</taxon>
        <taxon>Bacillota</taxon>
        <taxon>Clostridia</taxon>
        <taxon>Halanaerobiales</taxon>
        <taxon>Halanaerobiaceae</taxon>
        <taxon>Halanaerobium</taxon>
    </lineage>
</organism>
<dbReference type="SUPFAM" id="SSF56349">
    <property type="entry name" value="DNA breaking-rejoining enzymes"/>
    <property type="match status" value="1"/>
</dbReference>
<dbReference type="GO" id="GO:0006310">
    <property type="term" value="P:DNA recombination"/>
    <property type="evidence" value="ECO:0007669"/>
    <property type="project" value="UniProtKB-KW"/>
</dbReference>
<accession>A0A1I0DDE4</accession>